<evidence type="ECO:0000313" key="10">
    <source>
        <dbReference type="Proteomes" id="UP000007038"/>
    </source>
</evidence>
<feature type="domain" description="M23ase beta-sheet core" evidence="8">
    <location>
        <begin position="518"/>
        <end position="615"/>
    </location>
</feature>
<keyword evidence="5" id="KW-0862">Zinc</keyword>
<dbReference type="eggNOG" id="COG0739">
    <property type="taxonomic scope" value="Bacteria"/>
</dbReference>
<keyword evidence="6" id="KW-0482">Metalloprotease</keyword>
<dbReference type="PANTHER" id="PTHR21666">
    <property type="entry name" value="PEPTIDASE-RELATED"/>
    <property type="match status" value="1"/>
</dbReference>
<keyword evidence="2" id="KW-0645">Protease</keyword>
<dbReference type="AlphaFoldDB" id="E4UDM3"/>
<keyword evidence="4" id="KW-0378">Hydrolase</keyword>
<dbReference type="Pfam" id="PF01551">
    <property type="entry name" value="Peptidase_M23"/>
    <property type="match status" value="1"/>
</dbReference>
<reference key="2">
    <citation type="submission" date="2010-11" db="EMBL/GenBank/DDBJ databases">
        <authorList>
            <person name="Lin H."/>
            <person name="Doddapaneni H.V."/>
            <person name="Lou B."/>
            <person name="Civerolo E.L."/>
            <person name="Chen C."/>
            <person name="Duan Y."/>
            <person name="Zhou L."/>
            <person name="Glynn J."/>
        </authorList>
    </citation>
    <scope>NUCLEOTIDE SEQUENCE</scope>
    <source>
        <strain>CLso-ZC1</strain>
    </source>
</reference>
<evidence type="ECO:0000256" key="5">
    <source>
        <dbReference type="ARBA" id="ARBA00022833"/>
    </source>
</evidence>
<evidence type="ECO:0000256" key="1">
    <source>
        <dbReference type="ARBA" id="ARBA00001947"/>
    </source>
</evidence>
<keyword evidence="3" id="KW-0479">Metal-binding</keyword>
<dbReference type="CDD" id="cd12797">
    <property type="entry name" value="M23_peptidase"/>
    <property type="match status" value="1"/>
</dbReference>
<keyword evidence="7" id="KW-1133">Transmembrane helix</keyword>
<proteinExistence type="predicted"/>
<evidence type="ECO:0000256" key="4">
    <source>
        <dbReference type="ARBA" id="ARBA00022801"/>
    </source>
</evidence>
<evidence type="ECO:0000256" key="7">
    <source>
        <dbReference type="SAM" id="Phobius"/>
    </source>
</evidence>
<feature type="transmembrane region" description="Helical" evidence="7">
    <location>
        <begin position="41"/>
        <end position="64"/>
    </location>
</feature>
<dbReference type="Gene3D" id="2.70.70.10">
    <property type="entry name" value="Glucose Permease (Domain IIA)"/>
    <property type="match status" value="1"/>
</dbReference>
<evidence type="ECO:0000259" key="8">
    <source>
        <dbReference type="Pfam" id="PF01551"/>
    </source>
</evidence>
<keyword evidence="7" id="KW-0472">Membrane</keyword>
<dbReference type="RefSeq" id="WP_013462357.1">
    <property type="nucleotide sequence ID" value="NC_014774.1"/>
</dbReference>
<dbReference type="Proteomes" id="UP000007038">
    <property type="component" value="Chromosome"/>
</dbReference>
<dbReference type="GO" id="GO:0046872">
    <property type="term" value="F:metal ion binding"/>
    <property type="evidence" value="ECO:0007669"/>
    <property type="project" value="UniProtKB-KW"/>
</dbReference>
<keyword evidence="7" id="KW-0812">Transmembrane</keyword>
<protein>
    <recommendedName>
        <fullName evidence="8">M23ase beta-sheet core domain-containing protein</fullName>
    </recommendedName>
</protein>
<name>E4UDM3_LIBSC</name>
<evidence type="ECO:0000256" key="6">
    <source>
        <dbReference type="ARBA" id="ARBA00023049"/>
    </source>
</evidence>
<dbReference type="InterPro" id="IPR050570">
    <property type="entry name" value="Cell_wall_metabolism_enzyme"/>
</dbReference>
<dbReference type="PANTHER" id="PTHR21666:SF288">
    <property type="entry name" value="CELL DIVISION PROTEIN YTFB"/>
    <property type="match status" value="1"/>
</dbReference>
<accession>E4UDM3</accession>
<reference evidence="10" key="1">
    <citation type="submission" date="2010-11" db="EMBL/GenBank/DDBJ databases">
        <title>Complete genome sequence of Candidatus Liberibacter solanacearum CLso-ZC1.</title>
        <authorList>
            <person name="Lin H."/>
            <person name="Doddapaneni H.V."/>
            <person name="Lou B."/>
            <person name="Civerolo E.L."/>
            <person name="Chen C."/>
            <person name="Duan Y."/>
            <person name="Zhou L."/>
            <person name="Glynn J."/>
        </authorList>
    </citation>
    <scope>NUCLEOTIDE SEQUENCE [LARGE SCALE GENOMIC DNA]</scope>
    <source>
        <strain evidence="10">CLso-ZC1</strain>
    </source>
</reference>
<evidence type="ECO:0000256" key="2">
    <source>
        <dbReference type="ARBA" id="ARBA00022670"/>
    </source>
</evidence>
<sequence length="660" mass="75096">MTLYSTLNKKEILFSFGNNPPILGDNNEKIFLNRRKVSLRWVYTTFFAGVTSGVLMGGALLTALDGHQKVAIPAKLSRQTLDLNSAHFNPNPFSMRKARLSTKNTKSKNPEKIIIDVPTLIKSHDKDIIKKIPFAYARMTFTTPYQNLRDYPKFDPLKIFSGGRIESTSQMLMDTINNIDTLYDTKSKLEITTKKFNFPTDITNIKKDIIEKDDTIKKAIINQYFPLNYDKNQSYNLYYADDQPLYKEQYNSTINSTTVKVIEENRTITTPQLSTNISPEFADDLIVIQHNTTVFKAMIQAGYSNSESSKIVKALKDKIHVDKLTKDETIRIGMLQKEAESTIIRFSIYHKKEHILTIALNDNNEYVLGAEPAKIDIDSYTDNIRTSESFPSIYDGIWRATSFNGMNKNLVQLVIRILANNLNLQEHLKPTDFLETFFSVDPVKNQSTNDSELLYIHARFGETRTRFYRFQNPLDGSVEYFNENGKSSRPFLLRTPVPFGRITSGFGMRRHPILGYTRMHTGVDWAAPRGTPIIAVSDGIVEKSGWAGGYGKQTIIRHANGFVSSYNHQDAISKNVTEKTTVKQGQIIGWIGATGLATGPHLHYELIVNGIKVNPMKIRIPEGETLKGEMLQRFLMETKELIPSSITEKIRKKHLFINDK</sequence>
<comment type="cofactor">
    <cofactor evidence="1">
        <name>Zn(2+)</name>
        <dbReference type="ChEBI" id="CHEBI:29105"/>
    </cofactor>
</comment>
<dbReference type="HOGENOM" id="CLU_026846_2_0_5"/>
<dbReference type="Gene3D" id="3.10.450.350">
    <property type="match status" value="1"/>
</dbReference>
<reference evidence="9 10" key="3">
    <citation type="journal article" date="2011" name="PLoS ONE">
        <title>The Complete Genome Sequence of 'Candidatus Liberibacter solanacearum', the Bacterium Associated with Potato Zebra Chip Disease.</title>
        <authorList>
            <person name="Lin H."/>
            <person name="Lou B."/>
            <person name="Glynn J.M."/>
            <person name="Doddapaneni H."/>
            <person name="Civerolo E.L."/>
            <person name="Chen C."/>
            <person name="Duan Y."/>
            <person name="Zhou L."/>
            <person name="Vahling C.M."/>
        </authorList>
    </citation>
    <scope>NUCLEOTIDE SEQUENCE [LARGE SCALE GENOMIC DNA]</scope>
    <source>
        <strain evidence="9 10">CLso-ZC1</strain>
    </source>
</reference>
<dbReference type="InterPro" id="IPR011055">
    <property type="entry name" value="Dup_hybrid_motif"/>
</dbReference>
<dbReference type="EMBL" id="CP002371">
    <property type="protein sequence ID" value="ADR52701.1"/>
    <property type="molecule type" value="Genomic_DNA"/>
</dbReference>
<dbReference type="STRING" id="658172.CKC_04760"/>
<dbReference type="GeneID" id="96886389"/>
<organism evidence="9 10">
    <name type="scientific">Liberibacter solanacearum (strain CLso-ZC1)</name>
    <dbReference type="NCBI Taxonomy" id="658172"/>
    <lineage>
        <taxon>Bacteria</taxon>
        <taxon>Pseudomonadati</taxon>
        <taxon>Pseudomonadota</taxon>
        <taxon>Alphaproteobacteria</taxon>
        <taxon>Hyphomicrobiales</taxon>
        <taxon>Rhizobiaceae</taxon>
        <taxon>Liberibacter</taxon>
    </lineage>
</organism>
<dbReference type="SUPFAM" id="SSF51261">
    <property type="entry name" value="Duplicated hybrid motif"/>
    <property type="match status" value="1"/>
</dbReference>
<dbReference type="GO" id="GO:0006508">
    <property type="term" value="P:proteolysis"/>
    <property type="evidence" value="ECO:0007669"/>
    <property type="project" value="UniProtKB-KW"/>
</dbReference>
<evidence type="ECO:0000313" key="9">
    <source>
        <dbReference type="EMBL" id="ADR52701.1"/>
    </source>
</evidence>
<dbReference type="InterPro" id="IPR016047">
    <property type="entry name" value="M23ase_b-sheet_dom"/>
</dbReference>
<gene>
    <name evidence="9" type="ordered locus">CKC_04760</name>
</gene>
<dbReference type="KEGG" id="lso:CKC_04760"/>
<dbReference type="GO" id="GO:0004222">
    <property type="term" value="F:metalloendopeptidase activity"/>
    <property type="evidence" value="ECO:0007669"/>
    <property type="project" value="TreeGrafter"/>
</dbReference>
<evidence type="ECO:0000256" key="3">
    <source>
        <dbReference type="ARBA" id="ARBA00022723"/>
    </source>
</evidence>